<dbReference type="EMBL" id="JASCZI010243072">
    <property type="protein sequence ID" value="MED6212625.1"/>
    <property type="molecule type" value="Genomic_DNA"/>
</dbReference>
<proteinExistence type="predicted"/>
<accession>A0ABU6YRP9</accession>
<evidence type="ECO:0000313" key="2">
    <source>
        <dbReference type="EMBL" id="MED6212625.1"/>
    </source>
</evidence>
<reference evidence="2 3" key="1">
    <citation type="journal article" date="2023" name="Plants (Basel)">
        <title>Bridging the Gap: Combining Genomics and Transcriptomics Approaches to Understand Stylosanthes scabra, an Orphan Legume from the Brazilian Caatinga.</title>
        <authorList>
            <person name="Ferreira-Neto J.R.C."/>
            <person name="da Silva M.D."/>
            <person name="Binneck E."/>
            <person name="de Melo N.F."/>
            <person name="da Silva R.H."/>
            <person name="de Melo A.L.T.M."/>
            <person name="Pandolfi V."/>
            <person name="Bustamante F.O."/>
            <person name="Brasileiro-Vidal A.C."/>
            <person name="Benko-Iseppon A.M."/>
        </authorList>
    </citation>
    <scope>NUCLEOTIDE SEQUENCE [LARGE SCALE GENOMIC DNA]</scope>
    <source>
        <tissue evidence="2">Leaves</tissue>
    </source>
</reference>
<sequence length="127" mass="13463">MLCGLGESIHDTTTLELQRCVFDSNNGGPRVGRDAYCTDEKGVLYELRLAPHLPIDSLTGGVLDGREHEEQIQRSKNREKTRNGGRWTTMREGDHGKQEGGESGGGDGGGGEGALGSKLGLKLAAVA</sequence>
<feature type="compositionally biased region" description="Gly residues" evidence="1">
    <location>
        <begin position="101"/>
        <end position="114"/>
    </location>
</feature>
<feature type="region of interest" description="Disordered" evidence="1">
    <location>
        <begin position="65"/>
        <end position="116"/>
    </location>
</feature>
<dbReference type="Proteomes" id="UP001341840">
    <property type="component" value="Unassembled WGS sequence"/>
</dbReference>
<evidence type="ECO:0000256" key="1">
    <source>
        <dbReference type="SAM" id="MobiDB-lite"/>
    </source>
</evidence>
<gene>
    <name evidence="2" type="ORF">PIB30_085286</name>
</gene>
<feature type="compositionally biased region" description="Basic and acidic residues" evidence="1">
    <location>
        <begin position="65"/>
        <end position="82"/>
    </location>
</feature>
<feature type="compositionally biased region" description="Basic and acidic residues" evidence="1">
    <location>
        <begin position="89"/>
        <end position="100"/>
    </location>
</feature>
<comment type="caution">
    <text evidence="2">The sequence shown here is derived from an EMBL/GenBank/DDBJ whole genome shotgun (WGS) entry which is preliminary data.</text>
</comment>
<evidence type="ECO:0000313" key="3">
    <source>
        <dbReference type="Proteomes" id="UP001341840"/>
    </source>
</evidence>
<organism evidence="2 3">
    <name type="scientific">Stylosanthes scabra</name>
    <dbReference type="NCBI Taxonomy" id="79078"/>
    <lineage>
        <taxon>Eukaryota</taxon>
        <taxon>Viridiplantae</taxon>
        <taxon>Streptophyta</taxon>
        <taxon>Embryophyta</taxon>
        <taxon>Tracheophyta</taxon>
        <taxon>Spermatophyta</taxon>
        <taxon>Magnoliopsida</taxon>
        <taxon>eudicotyledons</taxon>
        <taxon>Gunneridae</taxon>
        <taxon>Pentapetalae</taxon>
        <taxon>rosids</taxon>
        <taxon>fabids</taxon>
        <taxon>Fabales</taxon>
        <taxon>Fabaceae</taxon>
        <taxon>Papilionoideae</taxon>
        <taxon>50 kb inversion clade</taxon>
        <taxon>dalbergioids sensu lato</taxon>
        <taxon>Dalbergieae</taxon>
        <taxon>Pterocarpus clade</taxon>
        <taxon>Stylosanthes</taxon>
    </lineage>
</organism>
<name>A0ABU6YRP9_9FABA</name>
<protein>
    <submittedName>
        <fullName evidence="2">Uncharacterized protein</fullName>
    </submittedName>
</protein>
<keyword evidence="3" id="KW-1185">Reference proteome</keyword>